<proteinExistence type="inferred from homology"/>
<dbReference type="SUPFAM" id="SSF52467">
    <property type="entry name" value="DHS-like NAD/FAD-binding domain"/>
    <property type="match status" value="1"/>
</dbReference>
<dbReference type="Gene3D" id="3.40.50.1220">
    <property type="entry name" value="TPP-binding domain"/>
    <property type="match status" value="1"/>
</dbReference>
<accession>A0A6C0P259</accession>
<dbReference type="RefSeq" id="WP_162641822.1">
    <property type="nucleotide sequence ID" value="NZ_CP048286.1"/>
</dbReference>
<dbReference type="KEGG" id="prz:GZH47_17000"/>
<comment type="similarity">
    <text evidence="1 3">Belongs to the TPP enzyme family.</text>
</comment>
<dbReference type="GO" id="GO:0009097">
    <property type="term" value="P:isoleucine biosynthetic process"/>
    <property type="evidence" value="ECO:0007669"/>
    <property type="project" value="TreeGrafter"/>
</dbReference>
<dbReference type="InterPro" id="IPR011766">
    <property type="entry name" value="TPP_enzyme_TPP-bd"/>
</dbReference>
<dbReference type="Gene3D" id="3.40.50.970">
    <property type="match status" value="2"/>
</dbReference>
<evidence type="ECO:0000259" key="4">
    <source>
        <dbReference type="Pfam" id="PF00205"/>
    </source>
</evidence>
<feature type="domain" description="Thiamine pyrophosphate enzyme N-terminal TPP-binding" evidence="6">
    <location>
        <begin position="3"/>
        <end position="107"/>
    </location>
</feature>
<feature type="domain" description="Thiamine pyrophosphate enzyme central" evidence="4">
    <location>
        <begin position="192"/>
        <end position="327"/>
    </location>
</feature>
<dbReference type="GO" id="GO:0030976">
    <property type="term" value="F:thiamine pyrophosphate binding"/>
    <property type="evidence" value="ECO:0007669"/>
    <property type="project" value="InterPro"/>
</dbReference>
<dbReference type="CDD" id="cd07035">
    <property type="entry name" value="TPP_PYR_POX_like"/>
    <property type="match status" value="1"/>
</dbReference>
<dbReference type="SUPFAM" id="SSF52518">
    <property type="entry name" value="Thiamin diphosphate-binding fold (THDP-binding)"/>
    <property type="match status" value="2"/>
</dbReference>
<dbReference type="CDD" id="cd00568">
    <property type="entry name" value="TPP_enzymes"/>
    <property type="match status" value="1"/>
</dbReference>
<protein>
    <submittedName>
        <fullName evidence="7">Thiamine pyrophosphate-binding protein</fullName>
    </submittedName>
</protein>
<feature type="domain" description="Thiamine pyrophosphate enzyme TPP-binding" evidence="5">
    <location>
        <begin position="379"/>
        <end position="526"/>
    </location>
</feature>
<organism evidence="7 8">
    <name type="scientific">Paenibacillus rhizovicinus</name>
    <dbReference type="NCBI Taxonomy" id="2704463"/>
    <lineage>
        <taxon>Bacteria</taxon>
        <taxon>Bacillati</taxon>
        <taxon>Bacillota</taxon>
        <taxon>Bacilli</taxon>
        <taxon>Bacillales</taxon>
        <taxon>Paenibacillaceae</taxon>
        <taxon>Paenibacillus</taxon>
    </lineage>
</organism>
<evidence type="ECO:0000259" key="6">
    <source>
        <dbReference type="Pfam" id="PF02776"/>
    </source>
</evidence>
<dbReference type="AlphaFoldDB" id="A0A6C0P259"/>
<keyword evidence="8" id="KW-1185">Reference proteome</keyword>
<dbReference type="EMBL" id="CP048286">
    <property type="protein sequence ID" value="QHW32336.1"/>
    <property type="molecule type" value="Genomic_DNA"/>
</dbReference>
<dbReference type="Pfam" id="PF02775">
    <property type="entry name" value="TPP_enzyme_C"/>
    <property type="match status" value="1"/>
</dbReference>
<evidence type="ECO:0000256" key="1">
    <source>
        <dbReference type="ARBA" id="ARBA00007812"/>
    </source>
</evidence>
<dbReference type="PANTHER" id="PTHR18968:SF167">
    <property type="entry name" value="ACETOLACTATE SYNTHASE LARGE SUBUNIT ILVB2-RELATED"/>
    <property type="match status" value="1"/>
</dbReference>
<dbReference type="GO" id="GO:0050660">
    <property type="term" value="F:flavin adenine dinucleotide binding"/>
    <property type="evidence" value="ECO:0007669"/>
    <property type="project" value="TreeGrafter"/>
</dbReference>
<dbReference type="GO" id="GO:0003984">
    <property type="term" value="F:acetolactate synthase activity"/>
    <property type="evidence" value="ECO:0007669"/>
    <property type="project" value="TreeGrafter"/>
</dbReference>
<dbReference type="GO" id="GO:0009099">
    <property type="term" value="P:L-valine biosynthetic process"/>
    <property type="evidence" value="ECO:0007669"/>
    <property type="project" value="TreeGrafter"/>
</dbReference>
<keyword evidence="2 3" id="KW-0786">Thiamine pyrophosphate</keyword>
<dbReference type="GO" id="GO:0005948">
    <property type="term" value="C:acetolactate synthase complex"/>
    <property type="evidence" value="ECO:0007669"/>
    <property type="project" value="TreeGrafter"/>
</dbReference>
<reference evidence="7 8" key="1">
    <citation type="submission" date="2020-02" db="EMBL/GenBank/DDBJ databases">
        <title>Paenibacillus sp. nov., isolated from rhizosphere soil of tomato.</title>
        <authorList>
            <person name="Weon H.-Y."/>
            <person name="Lee S.A."/>
        </authorList>
    </citation>
    <scope>NUCLEOTIDE SEQUENCE [LARGE SCALE GENOMIC DNA]</scope>
    <source>
        <strain evidence="7 8">14171R-81</strain>
    </source>
</reference>
<evidence type="ECO:0000256" key="2">
    <source>
        <dbReference type="ARBA" id="ARBA00023052"/>
    </source>
</evidence>
<dbReference type="InterPro" id="IPR045229">
    <property type="entry name" value="TPP_enz"/>
</dbReference>
<evidence type="ECO:0000313" key="7">
    <source>
        <dbReference type="EMBL" id="QHW32336.1"/>
    </source>
</evidence>
<dbReference type="InterPro" id="IPR012001">
    <property type="entry name" value="Thiamin_PyroP_enz_TPP-bd_dom"/>
</dbReference>
<evidence type="ECO:0000256" key="3">
    <source>
        <dbReference type="RuleBase" id="RU362132"/>
    </source>
</evidence>
<evidence type="ECO:0000313" key="8">
    <source>
        <dbReference type="Proteomes" id="UP000479114"/>
    </source>
</evidence>
<evidence type="ECO:0000259" key="5">
    <source>
        <dbReference type="Pfam" id="PF02775"/>
    </source>
</evidence>
<dbReference type="GO" id="GO:0000287">
    <property type="term" value="F:magnesium ion binding"/>
    <property type="evidence" value="ECO:0007669"/>
    <property type="project" value="InterPro"/>
</dbReference>
<dbReference type="InterPro" id="IPR029061">
    <property type="entry name" value="THDP-binding"/>
</dbReference>
<dbReference type="Pfam" id="PF02776">
    <property type="entry name" value="TPP_enzyme_N"/>
    <property type="match status" value="1"/>
</dbReference>
<gene>
    <name evidence="7" type="ORF">GZH47_17000</name>
</gene>
<name>A0A6C0P259_9BACL</name>
<dbReference type="InterPro" id="IPR029035">
    <property type="entry name" value="DHS-like_NAD/FAD-binding_dom"/>
</dbReference>
<dbReference type="Pfam" id="PF00205">
    <property type="entry name" value="TPP_enzyme_M"/>
    <property type="match status" value="1"/>
</dbReference>
<dbReference type="Proteomes" id="UP000479114">
    <property type="component" value="Chromosome"/>
</dbReference>
<dbReference type="PANTHER" id="PTHR18968">
    <property type="entry name" value="THIAMINE PYROPHOSPHATE ENZYMES"/>
    <property type="match status" value="1"/>
</dbReference>
<dbReference type="InterPro" id="IPR012000">
    <property type="entry name" value="Thiamin_PyroP_enz_cen_dom"/>
</dbReference>
<sequence>MPTVSNVLVKHLSQWGVTHAFGIPGKPITPLILEMDHAGITFVLSKHEEGAGLEAAGYSLVREGLGVAVGTAGPGGINMLTAAGQALFTNLPVLFITGSPPIGEIGKVLGQDSTMFGTDLVKMFEPVTKFSARVDRGDLLRVYLEHAMDRAFTGVRGPVHLCIPHDVLSEQIADFDLPLPDAYPSTIASNLDMAASLLADAKRPLLFLGGALHAQHAYREVEAFAKKWSLPVATTPGGKGVFRTDHPLHLGPYGLGGNARTEAYLNKGVDLMIVVGSQLSDLEIPGLSPSMYPKHVIHFDHDSRFIGRALPVPTTPVLGNIRANLQAMLKFADIHVPPRELPAAEEADYEQEPGPYLRGKQVMEVLREQLPADTLVYGDAGSHSFYAIKHFDIQVPGTFYFEEVYATMGRAIGYAVGAKFGAPERTVACLTGDGCMFMNGTEVSTAANYDAPVLFLVANNSSIDMVDKGMARHLGKAVGTTYKVPLDAAKFGEALGAKGYRCETTDELRSALADALQSNRTCVIDIIMDPQEIPPTMKRG</sequence>